<evidence type="ECO:0000256" key="6">
    <source>
        <dbReference type="ARBA" id="ARBA00022679"/>
    </source>
</evidence>
<keyword evidence="9 12" id="KW-0460">Magnesium</keyword>
<dbReference type="RefSeq" id="WP_255873811.1">
    <property type="nucleotide sequence ID" value="NZ_JACASI010000015.1"/>
</dbReference>
<keyword evidence="16" id="KW-1185">Reference proteome</keyword>
<evidence type="ECO:0000256" key="7">
    <source>
        <dbReference type="ARBA" id="ARBA00022723"/>
    </source>
</evidence>
<accession>A0ABT1NYN6</accession>
<evidence type="ECO:0000256" key="4">
    <source>
        <dbReference type="ARBA" id="ARBA00016337"/>
    </source>
</evidence>
<feature type="chain" id="PRO_5045922070" description="FAD:protein FMN transferase" evidence="14">
    <location>
        <begin position="22"/>
        <end position="343"/>
    </location>
</feature>
<gene>
    <name evidence="15" type="ORF">HXX02_06030</name>
</gene>
<comment type="catalytic activity">
    <reaction evidence="11 12">
        <text>L-threonyl-[protein] + FAD = FMN-L-threonyl-[protein] + AMP + H(+)</text>
        <dbReference type="Rhea" id="RHEA:36847"/>
        <dbReference type="Rhea" id="RHEA-COMP:11060"/>
        <dbReference type="Rhea" id="RHEA-COMP:11061"/>
        <dbReference type="ChEBI" id="CHEBI:15378"/>
        <dbReference type="ChEBI" id="CHEBI:30013"/>
        <dbReference type="ChEBI" id="CHEBI:57692"/>
        <dbReference type="ChEBI" id="CHEBI:74257"/>
        <dbReference type="ChEBI" id="CHEBI:456215"/>
        <dbReference type="EC" id="2.7.1.180"/>
    </reaction>
</comment>
<keyword evidence="6 12" id="KW-0808">Transferase</keyword>
<keyword evidence="5 12" id="KW-0285">Flavoprotein</keyword>
<evidence type="ECO:0000256" key="13">
    <source>
        <dbReference type="SAM" id="MobiDB-lite"/>
    </source>
</evidence>
<evidence type="ECO:0000256" key="9">
    <source>
        <dbReference type="ARBA" id="ARBA00022842"/>
    </source>
</evidence>
<evidence type="ECO:0000256" key="10">
    <source>
        <dbReference type="ARBA" id="ARBA00031306"/>
    </source>
</evidence>
<dbReference type="GO" id="GO:0016740">
    <property type="term" value="F:transferase activity"/>
    <property type="evidence" value="ECO:0007669"/>
    <property type="project" value="UniProtKB-KW"/>
</dbReference>
<dbReference type="PIRSF" id="PIRSF006268">
    <property type="entry name" value="ApbE"/>
    <property type="match status" value="1"/>
</dbReference>
<keyword evidence="14" id="KW-0732">Signal</keyword>
<dbReference type="InterPro" id="IPR003374">
    <property type="entry name" value="ApbE-like_sf"/>
</dbReference>
<dbReference type="PANTHER" id="PTHR30040">
    <property type="entry name" value="THIAMINE BIOSYNTHESIS LIPOPROTEIN APBE"/>
    <property type="match status" value="1"/>
</dbReference>
<evidence type="ECO:0000313" key="16">
    <source>
        <dbReference type="Proteomes" id="UP001205566"/>
    </source>
</evidence>
<evidence type="ECO:0000256" key="8">
    <source>
        <dbReference type="ARBA" id="ARBA00022827"/>
    </source>
</evidence>
<evidence type="ECO:0000256" key="2">
    <source>
        <dbReference type="ARBA" id="ARBA00008282"/>
    </source>
</evidence>
<feature type="signal peptide" evidence="14">
    <location>
        <begin position="1"/>
        <end position="21"/>
    </location>
</feature>
<comment type="caution">
    <text evidence="15">The sequence shown here is derived from an EMBL/GenBank/DDBJ whole genome shotgun (WGS) entry which is preliminary data.</text>
</comment>
<dbReference type="Gene3D" id="3.10.520.10">
    <property type="entry name" value="ApbE-like domains"/>
    <property type="match status" value="1"/>
</dbReference>
<organism evidence="15 16">
    <name type="scientific">Microbulbifer elongatus</name>
    <dbReference type="NCBI Taxonomy" id="86173"/>
    <lineage>
        <taxon>Bacteria</taxon>
        <taxon>Pseudomonadati</taxon>
        <taxon>Pseudomonadota</taxon>
        <taxon>Gammaproteobacteria</taxon>
        <taxon>Cellvibrionales</taxon>
        <taxon>Microbulbiferaceae</taxon>
        <taxon>Microbulbifer</taxon>
    </lineage>
</organism>
<feature type="compositionally biased region" description="Basic and acidic residues" evidence="13">
    <location>
        <begin position="263"/>
        <end position="272"/>
    </location>
</feature>
<dbReference type="SUPFAM" id="SSF143631">
    <property type="entry name" value="ApbE-like"/>
    <property type="match status" value="1"/>
</dbReference>
<dbReference type="Pfam" id="PF02424">
    <property type="entry name" value="ApbE"/>
    <property type="match status" value="1"/>
</dbReference>
<feature type="region of interest" description="Disordered" evidence="13">
    <location>
        <begin position="256"/>
        <end position="277"/>
    </location>
</feature>
<evidence type="ECO:0000256" key="5">
    <source>
        <dbReference type="ARBA" id="ARBA00022630"/>
    </source>
</evidence>
<keyword evidence="8 12" id="KW-0274">FAD</keyword>
<name>A0ABT1NYN6_9GAMM</name>
<dbReference type="Proteomes" id="UP001205566">
    <property type="component" value="Unassembled WGS sequence"/>
</dbReference>
<protein>
    <recommendedName>
        <fullName evidence="4 12">FAD:protein FMN transferase</fullName>
        <ecNumber evidence="3 12">2.7.1.180</ecNumber>
    </recommendedName>
    <alternativeName>
        <fullName evidence="10 12">Flavin transferase</fullName>
    </alternativeName>
</protein>
<evidence type="ECO:0000313" key="15">
    <source>
        <dbReference type="EMBL" id="MCQ3828995.1"/>
    </source>
</evidence>
<keyword evidence="7 12" id="KW-0479">Metal-binding</keyword>
<comment type="similarity">
    <text evidence="2 12">Belongs to the ApbE family.</text>
</comment>
<dbReference type="EC" id="2.7.1.180" evidence="3 12"/>
<reference evidence="15" key="1">
    <citation type="thesis" date="2020" institute="Technische Universitat Dresden" country="Dresden, Germany">
        <title>The Agarolytic System of Microbulbifer elongatus PORT2, Isolated from Batu Karas, Pangandaran West Java Indonesia.</title>
        <authorList>
            <person name="Anggraeni S.R."/>
        </authorList>
    </citation>
    <scope>NUCLEOTIDE SEQUENCE</scope>
    <source>
        <strain evidence="15">PORT2</strain>
    </source>
</reference>
<proteinExistence type="inferred from homology"/>
<comment type="cofactor">
    <cofactor evidence="1">
        <name>Mg(2+)</name>
        <dbReference type="ChEBI" id="CHEBI:18420"/>
    </cofactor>
</comment>
<dbReference type="EMBL" id="JACASI010000015">
    <property type="protein sequence ID" value="MCQ3828995.1"/>
    <property type="molecule type" value="Genomic_DNA"/>
</dbReference>
<evidence type="ECO:0000256" key="3">
    <source>
        <dbReference type="ARBA" id="ARBA00011955"/>
    </source>
</evidence>
<sequence length="343" mass="38041">MYPKRLFLIACTLLAAATAHAEWHYDKQAIMGTEVHLQFWYQDEQKAQQINRAVMDEFRRLDAALSPYKEDSELSRVNREAGQGPVQISDELARIVDKSLFYSRQTHGSFDITFATLGSLYNFRDGKQVDSDTTESLRDAIGYHHLQLDRSKGTLRYGDSRTKIDLGGIAKGYAVDRAVDILKQYGVTNANVSAGGDARLLGDKRGKPWLVGIRHPRDKSKNAAVIPLENTAISTSGDYERFFIDDDDHRVHHIFDPATGKPADTDRHKDGETADSDSVEETLISVSVIGPAGFDTDPLSTSVFVLGKSKGLALIDQMDGYEAIVIDADRQMFFSRGLAGPQP</sequence>
<evidence type="ECO:0000256" key="1">
    <source>
        <dbReference type="ARBA" id="ARBA00001946"/>
    </source>
</evidence>
<evidence type="ECO:0000256" key="11">
    <source>
        <dbReference type="ARBA" id="ARBA00048540"/>
    </source>
</evidence>
<dbReference type="InterPro" id="IPR024932">
    <property type="entry name" value="ApbE"/>
</dbReference>
<dbReference type="PANTHER" id="PTHR30040:SF2">
    <property type="entry name" value="FAD:PROTEIN FMN TRANSFERASE"/>
    <property type="match status" value="1"/>
</dbReference>
<evidence type="ECO:0000256" key="12">
    <source>
        <dbReference type="PIRNR" id="PIRNR006268"/>
    </source>
</evidence>
<evidence type="ECO:0000256" key="14">
    <source>
        <dbReference type="SAM" id="SignalP"/>
    </source>
</evidence>